<dbReference type="eggNOG" id="COG3791">
    <property type="taxonomic scope" value="Bacteria"/>
</dbReference>
<dbReference type="Gene3D" id="2.170.150.70">
    <property type="match status" value="1"/>
</dbReference>
<keyword evidence="2" id="KW-0479">Metal-binding</keyword>
<evidence type="ECO:0000256" key="3">
    <source>
        <dbReference type="ARBA" id="ARBA00022833"/>
    </source>
</evidence>
<dbReference type="EMBL" id="CP011129">
    <property type="protein sequence ID" value="ALN78875.1"/>
    <property type="molecule type" value="Genomic_DNA"/>
</dbReference>
<reference evidence="5 6" key="1">
    <citation type="journal article" date="2015" name="BMC Genomics">
        <title>Comparative genomics and metabolic profiling of the genus Lysobacter.</title>
        <authorList>
            <person name="de Bruijn I."/>
            <person name="Cheng X."/>
            <person name="de Jager V."/>
            <person name="Exposito R.G."/>
            <person name="Watrous J."/>
            <person name="Patel N."/>
            <person name="Postma J."/>
            <person name="Dorrestein P.C."/>
            <person name="Kobayashi D."/>
            <person name="Raaijmakers J.M."/>
        </authorList>
    </citation>
    <scope>NUCLEOTIDE SEQUENCE [LARGE SCALE GENOMIC DNA]</scope>
    <source>
        <strain evidence="5 6">76</strain>
    </source>
</reference>
<dbReference type="PROSITE" id="PS51891">
    <property type="entry name" value="CENP_V_GFA"/>
    <property type="match status" value="1"/>
</dbReference>
<keyword evidence="3" id="KW-0862">Zinc</keyword>
<gene>
    <name evidence="5" type="ORF">LA76x_0714</name>
</gene>
<dbReference type="AlphaFoldDB" id="A0A0S2F5S2"/>
<proteinExistence type="inferred from homology"/>
<accession>A0A0S2F5S2</accession>
<name>A0A0S2F5S2_LYSAN</name>
<feature type="domain" description="CENP-V/GFA" evidence="4">
    <location>
        <begin position="6"/>
        <end position="119"/>
    </location>
</feature>
<dbReference type="GO" id="GO:0046872">
    <property type="term" value="F:metal ion binding"/>
    <property type="evidence" value="ECO:0007669"/>
    <property type="project" value="UniProtKB-KW"/>
</dbReference>
<organism evidence="5 6">
    <name type="scientific">Lysobacter antibioticus</name>
    <dbReference type="NCBI Taxonomy" id="84531"/>
    <lineage>
        <taxon>Bacteria</taxon>
        <taxon>Pseudomonadati</taxon>
        <taxon>Pseudomonadota</taxon>
        <taxon>Gammaproteobacteria</taxon>
        <taxon>Lysobacterales</taxon>
        <taxon>Lysobacteraceae</taxon>
        <taxon>Lysobacter</taxon>
    </lineage>
</organism>
<dbReference type="InterPro" id="IPR052355">
    <property type="entry name" value="CENP-V-like"/>
</dbReference>
<dbReference type="Pfam" id="PF04828">
    <property type="entry name" value="GFA"/>
    <property type="match status" value="1"/>
</dbReference>
<keyword evidence="6" id="KW-1185">Reference proteome</keyword>
<dbReference type="RefSeq" id="WP_057916611.1">
    <property type="nucleotide sequence ID" value="NZ_CP011129.1"/>
</dbReference>
<dbReference type="STRING" id="84531.LA76x_0714"/>
<dbReference type="InterPro" id="IPR011057">
    <property type="entry name" value="Mss4-like_sf"/>
</dbReference>
<dbReference type="Proteomes" id="UP000060787">
    <property type="component" value="Chromosome"/>
</dbReference>
<protein>
    <submittedName>
        <fullName evidence="5">Glutathione-dependent formaldehyde-activating enzyme family protein</fullName>
    </submittedName>
</protein>
<dbReference type="PANTHER" id="PTHR28620">
    <property type="entry name" value="CENTROMERE PROTEIN V"/>
    <property type="match status" value="1"/>
</dbReference>
<evidence type="ECO:0000313" key="5">
    <source>
        <dbReference type="EMBL" id="ALN78875.1"/>
    </source>
</evidence>
<evidence type="ECO:0000256" key="1">
    <source>
        <dbReference type="ARBA" id="ARBA00005495"/>
    </source>
</evidence>
<evidence type="ECO:0000259" key="4">
    <source>
        <dbReference type="PROSITE" id="PS51891"/>
    </source>
</evidence>
<dbReference type="PANTHER" id="PTHR28620:SF1">
    <property type="entry name" value="CENP-V_GFA DOMAIN-CONTAINING PROTEIN"/>
    <property type="match status" value="1"/>
</dbReference>
<dbReference type="SUPFAM" id="SSF51316">
    <property type="entry name" value="Mss4-like"/>
    <property type="match status" value="1"/>
</dbReference>
<dbReference type="KEGG" id="lab:LA76x_0714"/>
<dbReference type="GO" id="GO:0016846">
    <property type="term" value="F:carbon-sulfur lyase activity"/>
    <property type="evidence" value="ECO:0007669"/>
    <property type="project" value="InterPro"/>
</dbReference>
<evidence type="ECO:0000313" key="6">
    <source>
        <dbReference type="Proteomes" id="UP000060787"/>
    </source>
</evidence>
<comment type="similarity">
    <text evidence="1">Belongs to the Gfa family.</text>
</comment>
<dbReference type="PATRIC" id="fig|84531.8.peg.743"/>
<sequence>MTVQTYQLSCHCGAVRCEADVDLAEGSGRCNCSICAKLRKWGAVIRPSAFRLLSGEDALNNYQFGGFVAHHQFCKHCGVHVFGKGYVEEIGGDYYSVNVACIDNIEHAELAEVPVTYFDGRHNNWFEVPTVTRHL</sequence>
<dbReference type="InterPro" id="IPR006913">
    <property type="entry name" value="CENP-V/GFA"/>
</dbReference>
<evidence type="ECO:0000256" key="2">
    <source>
        <dbReference type="ARBA" id="ARBA00022723"/>
    </source>
</evidence>